<protein>
    <submittedName>
        <fullName evidence="2">Uncharacterized protein</fullName>
    </submittedName>
</protein>
<feature type="compositionally biased region" description="Pro residues" evidence="1">
    <location>
        <begin position="47"/>
        <end position="68"/>
    </location>
</feature>
<accession>A0A6A6G0U6</accession>
<dbReference type="OrthoDB" id="10656309at2759"/>
<feature type="compositionally biased region" description="Basic and acidic residues" evidence="1">
    <location>
        <begin position="142"/>
        <end position="152"/>
    </location>
</feature>
<dbReference type="EMBL" id="ML992517">
    <property type="protein sequence ID" value="KAF2219287.1"/>
    <property type="molecule type" value="Genomic_DNA"/>
</dbReference>
<gene>
    <name evidence="2" type="ORF">BDZ85DRAFT_268756</name>
</gene>
<evidence type="ECO:0000256" key="1">
    <source>
        <dbReference type="SAM" id="MobiDB-lite"/>
    </source>
</evidence>
<dbReference type="Proteomes" id="UP000799538">
    <property type="component" value="Unassembled WGS sequence"/>
</dbReference>
<keyword evidence="3" id="KW-1185">Reference proteome</keyword>
<feature type="region of interest" description="Disordered" evidence="1">
    <location>
        <begin position="142"/>
        <end position="192"/>
    </location>
</feature>
<name>A0A6A6G0U6_9PEZI</name>
<sequence>MASTSVFQQPSLTGDMDSHPPAGQLGGRPPPVRTAHDPNDPFITGFPSPPRYPHAPPPGYRAAAPPPPPLLGAFANPYDEIDALRALIRRERREHLEKMLRLGQESLDERMRHVREMLNLREELEDKLYDERRRVRDWAEYVRQERNADEKAKRKKSAKKEERADLSFFRTPTRKVWPPPPAVEEEEGEGGC</sequence>
<evidence type="ECO:0000313" key="2">
    <source>
        <dbReference type="EMBL" id="KAF2219287.1"/>
    </source>
</evidence>
<proteinExistence type="predicted"/>
<dbReference type="AlphaFoldDB" id="A0A6A6G0U6"/>
<evidence type="ECO:0000313" key="3">
    <source>
        <dbReference type="Proteomes" id="UP000799538"/>
    </source>
</evidence>
<feature type="compositionally biased region" description="Acidic residues" evidence="1">
    <location>
        <begin position="183"/>
        <end position="192"/>
    </location>
</feature>
<feature type="region of interest" description="Disordered" evidence="1">
    <location>
        <begin position="1"/>
        <end position="68"/>
    </location>
</feature>
<feature type="compositionally biased region" description="Polar residues" evidence="1">
    <location>
        <begin position="1"/>
        <end position="12"/>
    </location>
</feature>
<organism evidence="2 3">
    <name type="scientific">Elsinoe ampelina</name>
    <dbReference type="NCBI Taxonomy" id="302913"/>
    <lineage>
        <taxon>Eukaryota</taxon>
        <taxon>Fungi</taxon>
        <taxon>Dikarya</taxon>
        <taxon>Ascomycota</taxon>
        <taxon>Pezizomycotina</taxon>
        <taxon>Dothideomycetes</taxon>
        <taxon>Dothideomycetidae</taxon>
        <taxon>Myriangiales</taxon>
        <taxon>Elsinoaceae</taxon>
        <taxon>Elsinoe</taxon>
    </lineage>
</organism>
<reference evidence="3" key="1">
    <citation type="journal article" date="2020" name="Stud. Mycol.">
        <title>101 Dothideomycetes genomes: A test case for predicting lifestyles and emergence of pathogens.</title>
        <authorList>
            <person name="Haridas S."/>
            <person name="Albert R."/>
            <person name="Binder M."/>
            <person name="Bloem J."/>
            <person name="LaButti K."/>
            <person name="Salamov A."/>
            <person name="Andreopoulos B."/>
            <person name="Baker S."/>
            <person name="Barry K."/>
            <person name="Bills G."/>
            <person name="Bluhm B."/>
            <person name="Cannon C."/>
            <person name="Castanera R."/>
            <person name="Culley D."/>
            <person name="Daum C."/>
            <person name="Ezra D."/>
            <person name="Gonzalez J."/>
            <person name="Henrissat B."/>
            <person name="Kuo A."/>
            <person name="Liang C."/>
            <person name="Lipzen A."/>
            <person name="Lutzoni F."/>
            <person name="Magnuson J."/>
            <person name="Mondo S."/>
            <person name="Nolan M."/>
            <person name="Ohm R."/>
            <person name="Pangilinan J."/>
            <person name="Park H.-J."/>
            <person name="Ramirez L."/>
            <person name="Alfaro M."/>
            <person name="Sun H."/>
            <person name="Tritt A."/>
            <person name="Yoshinaga Y."/>
            <person name="Zwiers L.-H."/>
            <person name="Turgeon B."/>
            <person name="Goodwin S."/>
            <person name="Spatafora J."/>
            <person name="Crous P."/>
            <person name="Grigoriev I."/>
        </authorList>
    </citation>
    <scope>NUCLEOTIDE SEQUENCE [LARGE SCALE GENOMIC DNA]</scope>
    <source>
        <strain evidence="3">CECT 20119</strain>
    </source>
</reference>